<keyword evidence="8" id="KW-0676">Redox-active center</keyword>
<evidence type="ECO:0000256" key="12">
    <source>
        <dbReference type="ARBA" id="ARBA00049091"/>
    </source>
</evidence>
<protein>
    <recommendedName>
        <fullName evidence="3">thioredoxin-dependent peroxiredoxin</fullName>
        <ecNumber evidence="3">1.11.1.24</ecNumber>
    </recommendedName>
    <alternativeName>
        <fullName evidence="11">Bacterioferritin comigratory protein</fullName>
    </alternativeName>
    <alternativeName>
        <fullName evidence="9">Thioredoxin peroxidase</fullName>
    </alternativeName>
</protein>
<comment type="similarity">
    <text evidence="10">Belongs to the peroxiredoxin family. BCP/PrxQ subfamily.</text>
</comment>
<dbReference type="FunFam" id="3.40.30.10:FF:000007">
    <property type="entry name" value="Thioredoxin-dependent thiol peroxidase"/>
    <property type="match status" value="1"/>
</dbReference>
<evidence type="ECO:0000256" key="4">
    <source>
        <dbReference type="ARBA" id="ARBA00022559"/>
    </source>
</evidence>
<dbReference type="GO" id="GO:0034599">
    <property type="term" value="P:cellular response to oxidative stress"/>
    <property type="evidence" value="ECO:0007669"/>
    <property type="project" value="TreeGrafter"/>
</dbReference>
<dbReference type="RefSeq" id="WP_007001645.1">
    <property type="nucleotide sequence ID" value="NZ_JH992956.1"/>
</dbReference>
<keyword evidence="4" id="KW-0575">Peroxidase</keyword>
<evidence type="ECO:0000256" key="13">
    <source>
        <dbReference type="PIRSR" id="PIRSR000239-1"/>
    </source>
</evidence>
<dbReference type="AlphaFoldDB" id="K9ECU4"/>
<dbReference type="Proteomes" id="UP000009888">
    <property type="component" value="Unassembled WGS sequence"/>
</dbReference>
<proteinExistence type="inferred from homology"/>
<dbReference type="PROSITE" id="PS51352">
    <property type="entry name" value="THIOREDOXIN_2"/>
    <property type="match status" value="1"/>
</dbReference>
<evidence type="ECO:0000256" key="1">
    <source>
        <dbReference type="ARBA" id="ARBA00003330"/>
    </source>
</evidence>
<dbReference type="PANTHER" id="PTHR42801">
    <property type="entry name" value="THIOREDOXIN-DEPENDENT PEROXIDE REDUCTASE"/>
    <property type="match status" value="1"/>
</dbReference>
<keyword evidence="6" id="KW-0560">Oxidoreductase</keyword>
<dbReference type="PATRIC" id="fig|883066.3.peg.1502"/>
<sequence length="173" mass="18879">MNHSAEAHRLEVGDVAPDFTLPATALPGEEGPGAQQFHLHDEIATAESGVVVYFYPKAETPGCTKEACDFRDNLNSLRAAGYTVIGISADPLAKLEKFQDNHGLNFRLASDPDHEVHRAYGAWGEKNSYGRKSVGTIRSTFVADRSGKIVRAMYNVRATGHVARLRRELGIDA</sequence>
<evidence type="ECO:0000256" key="6">
    <source>
        <dbReference type="ARBA" id="ARBA00023002"/>
    </source>
</evidence>
<comment type="subunit">
    <text evidence="2">Monomer.</text>
</comment>
<dbReference type="Pfam" id="PF00578">
    <property type="entry name" value="AhpC-TSA"/>
    <property type="match status" value="1"/>
</dbReference>
<dbReference type="PANTHER" id="PTHR42801:SF4">
    <property type="entry name" value="AHPC_TSA FAMILY PROTEIN"/>
    <property type="match status" value="1"/>
</dbReference>
<feature type="domain" description="Thioredoxin" evidence="14">
    <location>
        <begin position="10"/>
        <end position="173"/>
    </location>
</feature>
<evidence type="ECO:0000256" key="3">
    <source>
        <dbReference type="ARBA" id="ARBA00013017"/>
    </source>
</evidence>
<dbReference type="SUPFAM" id="SSF52833">
    <property type="entry name" value="Thioredoxin-like"/>
    <property type="match status" value="1"/>
</dbReference>
<evidence type="ECO:0000256" key="8">
    <source>
        <dbReference type="ARBA" id="ARBA00023284"/>
    </source>
</evidence>
<dbReference type="InterPro" id="IPR036249">
    <property type="entry name" value="Thioredoxin-like_sf"/>
</dbReference>
<evidence type="ECO:0000259" key="14">
    <source>
        <dbReference type="PROSITE" id="PS51352"/>
    </source>
</evidence>
<evidence type="ECO:0000313" key="15">
    <source>
        <dbReference type="EMBL" id="EKU94493.1"/>
    </source>
</evidence>
<evidence type="ECO:0000256" key="9">
    <source>
        <dbReference type="ARBA" id="ARBA00032824"/>
    </source>
</evidence>
<feature type="active site" description="Cysteine sulfenic acid (-SOH) intermediate; for peroxidase activity" evidence="13">
    <location>
        <position position="63"/>
    </location>
</feature>
<comment type="catalytic activity">
    <reaction evidence="12">
        <text>a hydroperoxide + [thioredoxin]-dithiol = an alcohol + [thioredoxin]-disulfide + H2O</text>
        <dbReference type="Rhea" id="RHEA:62620"/>
        <dbReference type="Rhea" id="RHEA-COMP:10698"/>
        <dbReference type="Rhea" id="RHEA-COMP:10700"/>
        <dbReference type="ChEBI" id="CHEBI:15377"/>
        <dbReference type="ChEBI" id="CHEBI:29950"/>
        <dbReference type="ChEBI" id="CHEBI:30879"/>
        <dbReference type="ChEBI" id="CHEBI:35924"/>
        <dbReference type="ChEBI" id="CHEBI:50058"/>
        <dbReference type="EC" id="1.11.1.24"/>
    </reaction>
</comment>
<reference evidence="15 16" key="1">
    <citation type="submission" date="2012-09" db="EMBL/GenBank/DDBJ databases">
        <title>The Genome Sequence of Actinobaculum massiliae ACS-171-V-COL2.</title>
        <authorList>
            <consortium name="The Broad Institute Genome Sequencing Platform"/>
            <person name="Earl A."/>
            <person name="Ward D."/>
            <person name="Feldgarden M."/>
            <person name="Gevers D."/>
            <person name="Saerens B."/>
            <person name="Vaneechoutte M."/>
            <person name="Walker B."/>
            <person name="Young S.K."/>
            <person name="Zeng Q."/>
            <person name="Gargeya S."/>
            <person name="Fitzgerald M."/>
            <person name="Haas B."/>
            <person name="Abouelleil A."/>
            <person name="Alvarado L."/>
            <person name="Arachchi H.M."/>
            <person name="Berlin A."/>
            <person name="Chapman S.B."/>
            <person name="Goldberg J."/>
            <person name="Griggs A."/>
            <person name="Gujja S."/>
            <person name="Hansen M."/>
            <person name="Howarth C."/>
            <person name="Imamovic A."/>
            <person name="Larimer J."/>
            <person name="McCowen C."/>
            <person name="Montmayeur A."/>
            <person name="Murphy C."/>
            <person name="Neiman D."/>
            <person name="Pearson M."/>
            <person name="Priest M."/>
            <person name="Roberts A."/>
            <person name="Saif S."/>
            <person name="Shea T."/>
            <person name="Sisk P."/>
            <person name="Sykes S."/>
            <person name="Wortman J."/>
            <person name="Nusbaum C."/>
            <person name="Birren B."/>
        </authorList>
    </citation>
    <scope>NUCLEOTIDE SEQUENCE [LARGE SCALE GENOMIC DNA]</scope>
    <source>
        <strain evidence="16">ACS-171-V-Col2</strain>
    </source>
</reference>
<organism evidence="15 16">
    <name type="scientific">Actinobaculum massiliense ACS-171-V-Col2</name>
    <dbReference type="NCBI Taxonomy" id="883066"/>
    <lineage>
        <taxon>Bacteria</taxon>
        <taxon>Bacillati</taxon>
        <taxon>Actinomycetota</taxon>
        <taxon>Actinomycetes</taxon>
        <taxon>Actinomycetales</taxon>
        <taxon>Actinomycetaceae</taxon>
        <taxon>Actinobaculum</taxon>
    </lineage>
</organism>
<dbReference type="GO" id="GO:0008379">
    <property type="term" value="F:thioredoxin peroxidase activity"/>
    <property type="evidence" value="ECO:0007669"/>
    <property type="project" value="TreeGrafter"/>
</dbReference>
<dbReference type="STRING" id="202789.GCA_001457435_00670"/>
<evidence type="ECO:0000256" key="11">
    <source>
        <dbReference type="ARBA" id="ARBA00041373"/>
    </source>
</evidence>
<dbReference type="eggNOG" id="COG1225">
    <property type="taxonomic scope" value="Bacteria"/>
</dbReference>
<dbReference type="HOGENOM" id="CLU_042529_14_1_11"/>
<dbReference type="EMBL" id="AGWL01000008">
    <property type="protein sequence ID" value="EKU94493.1"/>
    <property type="molecule type" value="Genomic_DNA"/>
</dbReference>
<name>K9ECU4_9ACTO</name>
<dbReference type="InterPro" id="IPR013766">
    <property type="entry name" value="Thioredoxin_domain"/>
</dbReference>
<comment type="caution">
    <text evidence="15">The sequence shown here is derived from an EMBL/GenBank/DDBJ whole genome shotgun (WGS) entry which is preliminary data.</text>
</comment>
<keyword evidence="7" id="KW-1015">Disulfide bond</keyword>
<dbReference type="Gene3D" id="3.40.30.10">
    <property type="entry name" value="Glutaredoxin"/>
    <property type="match status" value="1"/>
</dbReference>
<keyword evidence="5" id="KW-0049">Antioxidant</keyword>
<dbReference type="PIRSF" id="PIRSF000239">
    <property type="entry name" value="AHPC"/>
    <property type="match status" value="1"/>
</dbReference>
<dbReference type="GO" id="GO:0005737">
    <property type="term" value="C:cytoplasm"/>
    <property type="evidence" value="ECO:0007669"/>
    <property type="project" value="TreeGrafter"/>
</dbReference>
<dbReference type="EC" id="1.11.1.24" evidence="3"/>
<dbReference type="InterPro" id="IPR050924">
    <property type="entry name" value="Peroxiredoxin_BCP/PrxQ"/>
</dbReference>
<accession>K9ECU4</accession>
<dbReference type="GO" id="GO:0045454">
    <property type="term" value="P:cell redox homeostasis"/>
    <property type="evidence" value="ECO:0007669"/>
    <property type="project" value="TreeGrafter"/>
</dbReference>
<keyword evidence="16" id="KW-1185">Reference proteome</keyword>
<gene>
    <name evidence="15" type="ORF">HMPREF9233_01440</name>
</gene>
<evidence type="ECO:0000313" key="16">
    <source>
        <dbReference type="Proteomes" id="UP000009888"/>
    </source>
</evidence>
<evidence type="ECO:0000256" key="5">
    <source>
        <dbReference type="ARBA" id="ARBA00022862"/>
    </source>
</evidence>
<evidence type="ECO:0000256" key="2">
    <source>
        <dbReference type="ARBA" id="ARBA00011245"/>
    </source>
</evidence>
<dbReference type="InterPro" id="IPR024706">
    <property type="entry name" value="Peroxiredoxin_AhpC-typ"/>
</dbReference>
<evidence type="ECO:0000256" key="10">
    <source>
        <dbReference type="ARBA" id="ARBA00038489"/>
    </source>
</evidence>
<evidence type="ECO:0000256" key="7">
    <source>
        <dbReference type="ARBA" id="ARBA00023157"/>
    </source>
</evidence>
<dbReference type="CDD" id="cd03017">
    <property type="entry name" value="PRX_BCP"/>
    <property type="match status" value="1"/>
</dbReference>
<comment type="function">
    <text evidence="1">Thiol-specific peroxidase that catalyzes the reduction of hydrogen peroxide and organic hydroperoxides to water and alcohols, respectively. Plays a role in cell protection against oxidative stress by detoxifying peroxides and as sensor of hydrogen peroxide-mediated signaling events.</text>
</comment>
<dbReference type="InterPro" id="IPR000866">
    <property type="entry name" value="AhpC/TSA"/>
</dbReference>